<dbReference type="InterPro" id="IPR001173">
    <property type="entry name" value="Glyco_trans_2-like"/>
</dbReference>
<reference evidence="2 3" key="1">
    <citation type="submission" date="2019-10" db="EMBL/GenBank/DDBJ databases">
        <title>Rudanella paleaurantiibacter sp. nov., isolated from sludge.</title>
        <authorList>
            <person name="Xu S.Q."/>
        </authorList>
    </citation>
    <scope>NUCLEOTIDE SEQUENCE [LARGE SCALE GENOMIC DNA]</scope>
    <source>
        <strain evidence="2 3">HX-22-17</strain>
    </source>
</reference>
<keyword evidence="2" id="KW-0808">Transferase</keyword>
<name>A0A7J5U502_9BACT</name>
<organism evidence="2 3">
    <name type="scientific">Rudanella paleaurantiibacter</name>
    <dbReference type="NCBI Taxonomy" id="2614655"/>
    <lineage>
        <taxon>Bacteria</taxon>
        <taxon>Pseudomonadati</taxon>
        <taxon>Bacteroidota</taxon>
        <taxon>Cytophagia</taxon>
        <taxon>Cytophagales</taxon>
        <taxon>Cytophagaceae</taxon>
        <taxon>Rudanella</taxon>
    </lineage>
</organism>
<feature type="domain" description="Glycosyltransferase 2-like" evidence="1">
    <location>
        <begin position="8"/>
        <end position="133"/>
    </location>
</feature>
<protein>
    <submittedName>
        <fullName evidence="2">Glycosyltransferase</fullName>
    </submittedName>
</protein>
<evidence type="ECO:0000313" key="3">
    <source>
        <dbReference type="Proteomes" id="UP000488299"/>
    </source>
</evidence>
<dbReference type="Pfam" id="PF00535">
    <property type="entry name" value="Glycos_transf_2"/>
    <property type="match status" value="1"/>
</dbReference>
<dbReference type="RefSeq" id="WP_152122169.1">
    <property type="nucleotide sequence ID" value="NZ_WELI01000001.1"/>
</dbReference>
<dbReference type="InterPro" id="IPR029044">
    <property type="entry name" value="Nucleotide-diphossugar_trans"/>
</dbReference>
<gene>
    <name evidence="2" type="ORF">F5984_01580</name>
</gene>
<dbReference type="Gene3D" id="3.90.550.10">
    <property type="entry name" value="Spore Coat Polysaccharide Biosynthesis Protein SpsA, Chain A"/>
    <property type="match status" value="1"/>
</dbReference>
<keyword evidence="3" id="KW-1185">Reference proteome</keyword>
<evidence type="ECO:0000313" key="2">
    <source>
        <dbReference type="EMBL" id="KAB7732667.1"/>
    </source>
</evidence>
<sequence>MTVSPTVSVIIPAYNAGRYVVECLESVLTQTRLPTEVIVINDGSTDDTLEWLLPFADRVWLHSRENRGVCQTLNEAIGYASGNLIAFIDADDRWEPHKLARQLEYMAQNPALDACFSYIKQFVSPDLPAPVRASIACPAEAQPGWSKITLLIRRDAFARTGLFDPAYHTGDFIEWFTRAKHVGLCYAMLPDVLAHRRLHRNGLASQTQHQHEFAQILKAHLERQKTKAPQQEP</sequence>
<dbReference type="Proteomes" id="UP000488299">
    <property type="component" value="Unassembled WGS sequence"/>
</dbReference>
<dbReference type="EMBL" id="WELI01000001">
    <property type="protein sequence ID" value="KAB7732667.1"/>
    <property type="molecule type" value="Genomic_DNA"/>
</dbReference>
<comment type="caution">
    <text evidence="2">The sequence shown here is derived from an EMBL/GenBank/DDBJ whole genome shotgun (WGS) entry which is preliminary data.</text>
</comment>
<dbReference type="PANTHER" id="PTHR43685">
    <property type="entry name" value="GLYCOSYLTRANSFERASE"/>
    <property type="match status" value="1"/>
</dbReference>
<dbReference type="GO" id="GO:0016740">
    <property type="term" value="F:transferase activity"/>
    <property type="evidence" value="ECO:0007669"/>
    <property type="project" value="UniProtKB-KW"/>
</dbReference>
<dbReference type="AlphaFoldDB" id="A0A7J5U502"/>
<dbReference type="PANTHER" id="PTHR43685:SF11">
    <property type="entry name" value="GLYCOSYLTRANSFERASE TAGX-RELATED"/>
    <property type="match status" value="1"/>
</dbReference>
<dbReference type="SUPFAM" id="SSF53448">
    <property type="entry name" value="Nucleotide-diphospho-sugar transferases"/>
    <property type="match status" value="1"/>
</dbReference>
<accession>A0A7J5U502</accession>
<dbReference type="InterPro" id="IPR050834">
    <property type="entry name" value="Glycosyltransf_2"/>
</dbReference>
<proteinExistence type="predicted"/>
<dbReference type="CDD" id="cd00761">
    <property type="entry name" value="Glyco_tranf_GTA_type"/>
    <property type="match status" value="1"/>
</dbReference>
<evidence type="ECO:0000259" key="1">
    <source>
        <dbReference type="Pfam" id="PF00535"/>
    </source>
</evidence>